<accession>A0A437K1M8</accession>
<dbReference type="PANTHER" id="PTHR44858:SF1">
    <property type="entry name" value="UDP-N-ACETYLGLUCOSAMINE--PEPTIDE N-ACETYLGLUCOSAMINYLTRANSFERASE SPINDLY-RELATED"/>
    <property type="match status" value="1"/>
</dbReference>
<keyword evidence="1" id="KW-0677">Repeat</keyword>
<dbReference type="GO" id="GO:0009279">
    <property type="term" value="C:cell outer membrane"/>
    <property type="evidence" value="ECO:0007669"/>
    <property type="project" value="TreeGrafter"/>
</dbReference>
<keyword evidence="6" id="KW-1185">Reference proteome</keyword>
<dbReference type="PANTHER" id="PTHR44858">
    <property type="entry name" value="TETRATRICOPEPTIDE REPEAT PROTEIN 6"/>
    <property type="match status" value="1"/>
</dbReference>
<evidence type="ECO:0000256" key="1">
    <source>
        <dbReference type="ARBA" id="ARBA00022737"/>
    </source>
</evidence>
<dbReference type="SMART" id="SM00028">
    <property type="entry name" value="TPR"/>
    <property type="match status" value="5"/>
</dbReference>
<dbReference type="Pfam" id="PF14559">
    <property type="entry name" value="TPR_19"/>
    <property type="match status" value="1"/>
</dbReference>
<feature type="chain" id="PRO_5019236042" evidence="4">
    <location>
        <begin position="22"/>
        <end position="261"/>
    </location>
</feature>
<dbReference type="PROSITE" id="PS50005">
    <property type="entry name" value="TPR"/>
    <property type="match status" value="1"/>
</dbReference>
<keyword evidence="4" id="KW-0732">Signal</keyword>
<keyword evidence="2 3" id="KW-0802">TPR repeat</keyword>
<dbReference type="InterPro" id="IPR011990">
    <property type="entry name" value="TPR-like_helical_dom_sf"/>
</dbReference>
<comment type="caution">
    <text evidence="5">The sequence shown here is derived from an EMBL/GenBank/DDBJ whole genome shotgun (WGS) entry which is preliminary data.</text>
</comment>
<dbReference type="InterPro" id="IPR013360">
    <property type="entry name" value="Pilus_4_PilW"/>
</dbReference>
<gene>
    <name evidence="5" type="primary">pilW</name>
    <name evidence="5" type="ORF">ENE75_04750</name>
</gene>
<dbReference type="SUPFAM" id="SSF48452">
    <property type="entry name" value="TPR-like"/>
    <property type="match status" value="1"/>
</dbReference>
<dbReference type="PROSITE" id="PS51257">
    <property type="entry name" value="PROKAR_LIPOPROTEIN"/>
    <property type="match status" value="1"/>
</dbReference>
<dbReference type="Gene3D" id="1.25.40.10">
    <property type="entry name" value="Tetratricopeptide repeat domain"/>
    <property type="match status" value="1"/>
</dbReference>
<protein>
    <submittedName>
        <fullName evidence="5">Type IV pilus biogenesis/stability protein PilW</fullName>
    </submittedName>
</protein>
<dbReference type="RefSeq" id="WP_128196096.1">
    <property type="nucleotide sequence ID" value="NZ_SACT01000001.1"/>
</dbReference>
<feature type="signal peptide" evidence="4">
    <location>
        <begin position="1"/>
        <end position="21"/>
    </location>
</feature>
<dbReference type="InterPro" id="IPR019734">
    <property type="entry name" value="TPR_rpt"/>
</dbReference>
<evidence type="ECO:0000256" key="2">
    <source>
        <dbReference type="ARBA" id="ARBA00022803"/>
    </source>
</evidence>
<dbReference type="Pfam" id="PF00515">
    <property type="entry name" value="TPR_1"/>
    <property type="match status" value="1"/>
</dbReference>
<evidence type="ECO:0000256" key="4">
    <source>
        <dbReference type="SAM" id="SignalP"/>
    </source>
</evidence>
<dbReference type="PROSITE" id="PS50293">
    <property type="entry name" value="TPR_REGION"/>
    <property type="match status" value="1"/>
</dbReference>
<evidence type="ECO:0000256" key="3">
    <source>
        <dbReference type="PROSITE-ProRule" id="PRU00339"/>
    </source>
</evidence>
<reference evidence="5 6" key="1">
    <citation type="submission" date="2019-01" db="EMBL/GenBank/DDBJ databases">
        <authorList>
            <person name="Chen W.-M."/>
        </authorList>
    </citation>
    <scope>NUCLEOTIDE SEQUENCE [LARGE SCALE GENOMIC DNA]</scope>
    <source>
        <strain evidence="5 6">ICH-3</strain>
    </source>
</reference>
<dbReference type="Proteomes" id="UP000288178">
    <property type="component" value="Unassembled WGS sequence"/>
</dbReference>
<organism evidence="5 6">
    <name type="scientific">Rubrivivax albus</name>
    <dbReference type="NCBI Taxonomy" id="2499835"/>
    <lineage>
        <taxon>Bacteria</taxon>
        <taxon>Pseudomonadati</taxon>
        <taxon>Pseudomonadota</taxon>
        <taxon>Betaproteobacteria</taxon>
        <taxon>Burkholderiales</taxon>
        <taxon>Sphaerotilaceae</taxon>
        <taxon>Rubrivivax</taxon>
    </lineage>
</organism>
<proteinExistence type="predicted"/>
<evidence type="ECO:0000313" key="5">
    <source>
        <dbReference type="EMBL" id="RVT54171.1"/>
    </source>
</evidence>
<sequence length="261" mass="29007">MRGLTTTLLLAALLTLLSACAAPTGGTDLRTASDMTEADRRARLRLELASGYFSRGQPETALDEVKQAIAARPDIAEAYALRGLIYASLNQPALADESFQRALQLEPNNADTLHNYGWYLCQLRRWDEAFARFDAAIAQPQYRDAARSLLAKGLCEARAGRVAAAERTLTRSYEIDPGNPGTAFNLAEVLYGLGEYERARFYLRRLNEQPATSNAQTLWLAARVEQRLGNTAGVRRFGDELRQRFPQSAEALRFEQGRFDG</sequence>
<feature type="repeat" description="TPR" evidence="3">
    <location>
        <begin position="76"/>
        <end position="109"/>
    </location>
</feature>
<evidence type="ECO:0000313" key="6">
    <source>
        <dbReference type="Proteomes" id="UP000288178"/>
    </source>
</evidence>
<name>A0A437K1M8_9BURK</name>
<dbReference type="OrthoDB" id="9814042at2"/>
<dbReference type="NCBIfam" id="TIGR02521">
    <property type="entry name" value="type_IV_pilW"/>
    <property type="match status" value="1"/>
</dbReference>
<dbReference type="InterPro" id="IPR050498">
    <property type="entry name" value="Ycf3"/>
</dbReference>
<dbReference type="EMBL" id="SACT01000001">
    <property type="protein sequence ID" value="RVT54171.1"/>
    <property type="molecule type" value="Genomic_DNA"/>
</dbReference>
<dbReference type="GO" id="GO:0046813">
    <property type="term" value="P:receptor-mediated virion attachment to host cell"/>
    <property type="evidence" value="ECO:0007669"/>
    <property type="project" value="TreeGrafter"/>
</dbReference>
<dbReference type="AlphaFoldDB" id="A0A437K1M8"/>